<dbReference type="Proteomes" id="UP001596447">
    <property type="component" value="Unassembled WGS sequence"/>
</dbReference>
<name>A0ABD5Z7C6_9EURY</name>
<sequence length="71" mass="7799">MGTNDDAPEACGRCSMTTAVDLTEGNGENPFDGDRIEVDEDEIRSVSRHVVALGRVKERLDGWATRVTYGR</sequence>
<keyword evidence="2" id="KW-1185">Reference proteome</keyword>
<dbReference type="EMBL" id="JBHTAR010000011">
    <property type="protein sequence ID" value="MFC7200967.1"/>
    <property type="molecule type" value="Genomic_DNA"/>
</dbReference>
<dbReference type="Pfam" id="PF26029">
    <property type="entry name" value="DUF8007"/>
    <property type="match status" value="1"/>
</dbReference>
<dbReference type="AlphaFoldDB" id="A0ABD5Z7C6"/>
<comment type="caution">
    <text evidence="1">The sequence shown here is derived from an EMBL/GenBank/DDBJ whole genome shotgun (WGS) entry which is preliminary data.</text>
</comment>
<dbReference type="RefSeq" id="WP_279527727.1">
    <property type="nucleotide sequence ID" value="NZ_CP122312.1"/>
</dbReference>
<gene>
    <name evidence="1" type="ORF">ACFQJ9_16410</name>
</gene>
<reference evidence="1 2" key="1">
    <citation type="journal article" date="2019" name="Int. J. Syst. Evol. Microbiol.">
        <title>The Global Catalogue of Microorganisms (GCM) 10K type strain sequencing project: providing services to taxonomists for standard genome sequencing and annotation.</title>
        <authorList>
            <consortium name="The Broad Institute Genomics Platform"/>
            <consortium name="The Broad Institute Genome Sequencing Center for Infectious Disease"/>
            <person name="Wu L."/>
            <person name="Ma J."/>
        </authorList>
    </citation>
    <scope>NUCLEOTIDE SEQUENCE [LARGE SCALE GENOMIC DNA]</scope>
    <source>
        <strain evidence="1 2">XZGYJ-43</strain>
    </source>
</reference>
<evidence type="ECO:0000313" key="1">
    <source>
        <dbReference type="EMBL" id="MFC7200967.1"/>
    </source>
</evidence>
<organism evidence="1 2">
    <name type="scientific">Halospeciosus flavus</name>
    <dbReference type="NCBI Taxonomy" id="3032283"/>
    <lineage>
        <taxon>Archaea</taxon>
        <taxon>Methanobacteriati</taxon>
        <taxon>Methanobacteriota</taxon>
        <taxon>Stenosarchaea group</taxon>
        <taxon>Halobacteria</taxon>
        <taxon>Halobacteriales</taxon>
        <taxon>Halobacteriaceae</taxon>
        <taxon>Halospeciosus</taxon>
    </lineage>
</organism>
<protein>
    <submittedName>
        <fullName evidence="1">Uncharacterized protein</fullName>
    </submittedName>
</protein>
<accession>A0ABD5Z7C6</accession>
<proteinExistence type="predicted"/>
<evidence type="ECO:0000313" key="2">
    <source>
        <dbReference type="Proteomes" id="UP001596447"/>
    </source>
</evidence>
<dbReference type="InterPro" id="IPR058320">
    <property type="entry name" value="DUF8007"/>
</dbReference>